<dbReference type="Proteomes" id="UP000057134">
    <property type="component" value="Chromosome"/>
</dbReference>
<keyword evidence="3" id="KW-1185">Reference proteome</keyword>
<dbReference type="EMBL" id="CP011269">
    <property type="protein sequence ID" value="ALI28375.1"/>
    <property type="molecule type" value="Genomic_DNA"/>
</dbReference>
<reference evidence="2 3" key="1">
    <citation type="journal article" date="2015" name="MBio">
        <title>Enzymatic Degradation of Phenazines Can Generate Energy and Protect Sensitive Organisms from Toxicity.</title>
        <authorList>
            <person name="Costa K.C."/>
            <person name="Bergkessel M."/>
            <person name="Saunders S."/>
            <person name="Korlach J."/>
            <person name="Newman D.K."/>
        </authorList>
    </citation>
    <scope>NUCLEOTIDE SEQUENCE [LARGE SCALE GENOMIC DNA]</scope>
    <source>
        <strain evidence="2 3">CT6</strain>
    </source>
</reference>
<dbReference type="AlphaFoldDB" id="A0A0N7H992"/>
<name>A0A0N7H992_MYCFO</name>
<evidence type="ECO:0000259" key="1">
    <source>
        <dbReference type="Pfam" id="PF14594"/>
    </source>
</evidence>
<protein>
    <submittedName>
        <fullName evidence="2">Phage minor tail protein</fullName>
    </submittedName>
</protein>
<feature type="domain" description="Gp28/Gp37-like" evidence="1">
    <location>
        <begin position="35"/>
        <end position="572"/>
    </location>
</feature>
<proteinExistence type="predicted"/>
<dbReference type="KEGG" id="mft:XA26_45750"/>
<dbReference type="Pfam" id="PF14594">
    <property type="entry name" value="Sipho_Gp37"/>
    <property type="match status" value="1"/>
</dbReference>
<sequence>MSADMTTLEGHQALWGTIQQRHRQQELERLKPPVTRLWDGDYVLRGQVVGERELEFEFIENETGTASIQLSLDHYLAKWIMNHRGRAKRNVHVTFDKQGARWAGRMDHYRVVRTKEGDVYLEVVFKHDYEELKHIYVWANPFLRAEFQFPKMWVMFGPAKWALLLTLFVNILRLETSLWTLPDNPLDPTEWMPFSFNPGVWRNIVKPFPFIGDNTGLTIVFSRFKSFHDVAKTILADNQLTIVGRRYLHGEDPHPFSDLQGELGIDLVEDLFSLIPIRHGALVWDIVDNSGWGSETAFGGSLLVGLVRAVMNIASDGMTEGIDVFTGAPTFPGEYYVPWFLGTNPKAPHVVFMESPYNGIESSEFIYTEATDTSILLGGRSMPGVNEAISAAINMGGDFLTSLINSQIAALPGSALMGGAVDLPPLGGLMDAVAKPLYSDVIAAFMEIPTLRAAGLSLPIAGLEDIVTGLGDFHYNEGWADGADKAFTISALLAARAKQWATRAHHAHTVKIADAAPYMIGDNGRGHFWLGSRVGTSPLGYPIPYTVFVERVTKIKYKIGKDGPEGWKIDIGQRDPEDPLLKAFELIQTLNSGLGQLGIL</sequence>
<dbReference type="STRING" id="1766.XA26_45750"/>
<accession>A0A0N7H992</accession>
<gene>
    <name evidence="2" type="ORF">XA26_45750</name>
</gene>
<evidence type="ECO:0000313" key="3">
    <source>
        <dbReference type="Proteomes" id="UP000057134"/>
    </source>
</evidence>
<organism evidence="2 3">
    <name type="scientific">Mycolicibacterium fortuitum</name>
    <name type="common">Mycobacterium fortuitum</name>
    <dbReference type="NCBI Taxonomy" id="1766"/>
    <lineage>
        <taxon>Bacteria</taxon>
        <taxon>Bacillati</taxon>
        <taxon>Actinomycetota</taxon>
        <taxon>Actinomycetes</taxon>
        <taxon>Mycobacteriales</taxon>
        <taxon>Mycobacteriaceae</taxon>
        <taxon>Mycolicibacterium</taxon>
    </lineage>
</organism>
<dbReference type="InterPro" id="IPR029432">
    <property type="entry name" value="Gp28/Gp37-like_dom"/>
</dbReference>
<evidence type="ECO:0000313" key="2">
    <source>
        <dbReference type="EMBL" id="ALI28375.1"/>
    </source>
</evidence>
<dbReference type="PATRIC" id="fig|1766.6.peg.4546"/>